<name>A0A840SZB2_9RHOB</name>
<evidence type="ECO:0008006" key="3">
    <source>
        <dbReference type="Google" id="ProtNLM"/>
    </source>
</evidence>
<evidence type="ECO:0000313" key="1">
    <source>
        <dbReference type="EMBL" id="MBB5224431.1"/>
    </source>
</evidence>
<dbReference type="InterPro" id="IPR029044">
    <property type="entry name" value="Nucleotide-diphossugar_trans"/>
</dbReference>
<comment type="caution">
    <text evidence="1">The sequence shown here is derived from an EMBL/GenBank/DDBJ whole genome shotgun (WGS) entry which is preliminary data.</text>
</comment>
<sequence>MSRLRQARQAVVGAGLFTRLEWRDRRNGRQLDLVQDRLSAIRPRDVLLFVCLRNEQPRMPAFVDYYRGLGVGHFFVVDNGSTDGFREWAAGQKDMSVWHTEASYRDSGFGMMWLNDLMRRHAVHRWCVVVDPDEFLVYPHVETRSLPDLVQFLEDDRRACMHALLVDAYSDRPLADTVLGPGDDPFAVCPYFDRDGYVQTEGWGNGVWIQGGPRLRQHFHDNPHGAPALNKIPLIRWQRVYHYRHSTHDAYPRRLNRAHTEGEVSVTGALFHFKLVSALAAKADEEATRGEHYDGGREYAHYRRGGAEAEFHSPGISTRYERSEQLVELGLMSSGRWF</sequence>
<reference evidence="1 2" key="1">
    <citation type="submission" date="2020-08" db="EMBL/GenBank/DDBJ databases">
        <title>Genomic Encyclopedia of Type Strains, Phase IV (KMG-IV): sequencing the most valuable type-strain genomes for metagenomic binning, comparative biology and taxonomic classification.</title>
        <authorList>
            <person name="Goeker M."/>
        </authorList>
    </citation>
    <scope>NUCLEOTIDE SEQUENCE [LARGE SCALE GENOMIC DNA]</scope>
    <source>
        <strain evidence="1 2">DSM 101730</strain>
    </source>
</reference>
<proteinExistence type="predicted"/>
<dbReference type="Pfam" id="PF13704">
    <property type="entry name" value="Glyco_tranf_2_4"/>
    <property type="match status" value="1"/>
</dbReference>
<keyword evidence="2" id="KW-1185">Reference proteome</keyword>
<accession>A0A840SZB2</accession>
<evidence type="ECO:0000313" key="2">
    <source>
        <dbReference type="Proteomes" id="UP000549457"/>
    </source>
</evidence>
<gene>
    <name evidence="1" type="ORF">HNP73_004401</name>
</gene>
<organism evidence="1 2">
    <name type="scientific">Amaricoccus macauensis</name>
    <dbReference type="NCBI Taxonomy" id="57001"/>
    <lineage>
        <taxon>Bacteria</taxon>
        <taxon>Pseudomonadati</taxon>
        <taxon>Pseudomonadota</taxon>
        <taxon>Alphaproteobacteria</taxon>
        <taxon>Rhodobacterales</taxon>
        <taxon>Paracoccaceae</taxon>
        <taxon>Amaricoccus</taxon>
    </lineage>
</organism>
<dbReference type="AlphaFoldDB" id="A0A840SZB2"/>
<protein>
    <recommendedName>
        <fullName evidence="3">Glycosyl transferase family 2</fullName>
    </recommendedName>
</protein>
<dbReference type="Proteomes" id="UP000549457">
    <property type="component" value="Unassembled WGS sequence"/>
</dbReference>
<dbReference type="EMBL" id="JACHFM010000007">
    <property type="protein sequence ID" value="MBB5224431.1"/>
    <property type="molecule type" value="Genomic_DNA"/>
</dbReference>
<dbReference type="RefSeq" id="WP_184155119.1">
    <property type="nucleotide sequence ID" value="NZ_JACHFM010000007.1"/>
</dbReference>
<dbReference type="SUPFAM" id="SSF53448">
    <property type="entry name" value="Nucleotide-diphospho-sugar transferases"/>
    <property type="match status" value="1"/>
</dbReference>